<feature type="transmembrane region" description="Helical" evidence="11">
    <location>
        <begin position="420"/>
        <end position="449"/>
    </location>
</feature>
<feature type="region of interest" description="Disordered" evidence="10">
    <location>
        <begin position="1"/>
        <end position="32"/>
    </location>
</feature>
<evidence type="ECO:0000256" key="11">
    <source>
        <dbReference type="SAM" id="Phobius"/>
    </source>
</evidence>
<evidence type="ECO:0000256" key="8">
    <source>
        <dbReference type="ARBA" id="ARBA00023065"/>
    </source>
</evidence>
<evidence type="ECO:0000313" key="13">
    <source>
        <dbReference type="EMBL" id="KAG2437193.1"/>
    </source>
</evidence>
<evidence type="ECO:0000256" key="10">
    <source>
        <dbReference type="SAM" id="MobiDB-lite"/>
    </source>
</evidence>
<feature type="transmembrane region" description="Helical" evidence="11">
    <location>
        <begin position="249"/>
        <end position="272"/>
    </location>
</feature>
<dbReference type="InterPro" id="IPR018490">
    <property type="entry name" value="cNMP-bd_dom_sf"/>
</dbReference>
<dbReference type="Gene3D" id="1.10.287.70">
    <property type="match status" value="1"/>
</dbReference>
<comment type="subcellular location">
    <subcellularLocation>
        <location evidence="1">Membrane</location>
        <topology evidence="1">Multi-pass membrane protein</topology>
    </subcellularLocation>
</comment>
<feature type="transmembrane region" description="Helical" evidence="11">
    <location>
        <begin position="349"/>
        <end position="368"/>
    </location>
</feature>
<evidence type="ECO:0000256" key="5">
    <source>
        <dbReference type="ARBA" id="ARBA00022826"/>
    </source>
</evidence>
<comment type="similarity">
    <text evidence="2">Belongs to the potassium channel family. Plant (TC 1.A.1.4) subfamily.</text>
</comment>
<feature type="compositionally biased region" description="Low complexity" evidence="10">
    <location>
        <begin position="984"/>
        <end position="996"/>
    </location>
</feature>
<feature type="transmembrane region" description="Helical" evidence="11">
    <location>
        <begin position="500"/>
        <end position="521"/>
    </location>
</feature>
<evidence type="ECO:0000259" key="12">
    <source>
        <dbReference type="PROSITE" id="PS50042"/>
    </source>
</evidence>
<evidence type="ECO:0000256" key="3">
    <source>
        <dbReference type="ARBA" id="ARBA00022448"/>
    </source>
</evidence>
<evidence type="ECO:0000256" key="6">
    <source>
        <dbReference type="ARBA" id="ARBA00022882"/>
    </source>
</evidence>
<dbReference type="Proteomes" id="UP000650467">
    <property type="component" value="Unassembled WGS sequence"/>
</dbReference>
<evidence type="ECO:0000313" key="14">
    <source>
        <dbReference type="Proteomes" id="UP000650467"/>
    </source>
</evidence>
<dbReference type="Pfam" id="PF00520">
    <property type="entry name" value="Ion_trans"/>
    <property type="match status" value="1"/>
</dbReference>
<evidence type="ECO:0000256" key="4">
    <source>
        <dbReference type="ARBA" id="ARBA00022692"/>
    </source>
</evidence>
<dbReference type="InterPro" id="IPR000595">
    <property type="entry name" value="cNMP-bd_dom"/>
</dbReference>
<feature type="transmembrane region" description="Helical" evidence="11">
    <location>
        <begin position="304"/>
        <end position="328"/>
    </location>
</feature>
<protein>
    <recommendedName>
        <fullName evidence="12">Cyclic nucleotide-binding domain-containing protein</fullName>
    </recommendedName>
</protein>
<keyword evidence="6" id="KW-0851">Voltage-gated channel</keyword>
<evidence type="ECO:0000256" key="9">
    <source>
        <dbReference type="ARBA" id="ARBA00023136"/>
    </source>
</evidence>
<keyword evidence="8" id="KW-0406">Ion transport</keyword>
<sequence length="1051" mass="110204">MELGELRPVPEDGSNAPGLGSQPSQRLTGRPSALSRVAETLGLAGMLSGNSGRLSGNGGSGGAAAHGGSSGHAGNIGALSSLGSSGNNGPGPGAGLSGRLRREPSRAGVGGGSGGLGRTSLMVKLQQSSKQLVDLGRLQAKWVSATLVKKSEAQDYVNEEDQGFAALLARHVDVPTAAWHRLLAALGAEQQDGQFWQTGLGTAPEFHRATRPSVDEPPAGLARRQEADGGDGAEEGRARSLERTPRRSIFLLPTISPYNLAAVLWQLAILLLDLVYTAFWVPMNVAFCTAEYGNLHSGCTVSDLVGGCFYFANVLVSFQIGVVATHGYRKRTVADGRLVAWLYARYGRFWLDFVASVPFIYLVVVLAGDFQLNKGWVNCLSLLRLLRMVRLVSISKVVYVDSLSGRFQDSSIARRLSVTVLYSALLAYQLAVAINLLACIMVLCAYFEGYENSWMNSVSWTNLPDASPVYQWYCAVYWMIVTTTTTGFGDFQPRSAAEQVVANVAMIGGMVMFGVLVASIGNALSRATAEAHQAYGSRRKIMHVKEWAEHRSLPPLIAKQVQNFYADKYGRKQEDAIDMAVMAELPSRLRAKVARAMVVPLMADCHILMELPEDLQSLLAENMRPIRLPAGEDLCQQGDVADCFWVLQDGTVQAVRYKEGSVTIDASETPRLLGEGVLLGDVVEECRVRPWTLRTVTPCRLWGLPLQDLLPLMRMYPAIGLLAAEYVKFKVVYTYNGDSTDDHWCELAAVIVKYMQEQVPDDEATEMVADLFKTSAEEQTLQPMLEQLLEMCASRNTTGATTTTLLLQQARSGGGGGGLGGGGLGGGGLGGGGGGDGGPPSAPAQVPPATTASAFGSPAAAAALASALQAVAAGQGAAPAGRAATQAQVPALPEKSLSPPVRHTTGNLAGVGGSGTGGGTGGGTGVSPFATAAGCAPGAPGSAAAGSLHCPGCQRCVCPSCGQGLDTPGVVGVAAAPQAPAAATVAPGAPPQQAGVSNRPNTGPGVRSWAARTGTLRRVSIGQRPDAVWAIDRKSMDRRQLGAMSIMPMFE</sequence>
<dbReference type="AlphaFoldDB" id="A0A835T6P1"/>
<organism evidence="13 14">
    <name type="scientific">Chlamydomonas incerta</name>
    <dbReference type="NCBI Taxonomy" id="51695"/>
    <lineage>
        <taxon>Eukaryota</taxon>
        <taxon>Viridiplantae</taxon>
        <taxon>Chlorophyta</taxon>
        <taxon>core chlorophytes</taxon>
        <taxon>Chlorophyceae</taxon>
        <taxon>CS clade</taxon>
        <taxon>Chlamydomonadales</taxon>
        <taxon>Chlamydomonadaceae</taxon>
        <taxon>Chlamydomonas</taxon>
    </lineage>
</organism>
<comment type="caution">
    <text evidence="13">The sequence shown here is derived from an EMBL/GenBank/DDBJ whole genome shotgun (WGS) entry which is preliminary data.</text>
</comment>
<dbReference type="CDD" id="cd00038">
    <property type="entry name" value="CAP_ED"/>
    <property type="match status" value="1"/>
</dbReference>
<keyword evidence="7 11" id="KW-1133">Transmembrane helix</keyword>
<dbReference type="SUPFAM" id="SSF81324">
    <property type="entry name" value="Voltage-gated potassium channels"/>
    <property type="match status" value="1"/>
</dbReference>
<dbReference type="GO" id="GO:0005249">
    <property type="term" value="F:voltage-gated potassium channel activity"/>
    <property type="evidence" value="ECO:0007669"/>
    <property type="project" value="InterPro"/>
</dbReference>
<feature type="transmembrane region" description="Helical" evidence="11">
    <location>
        <begin position="469"/>
        <end position="488"/>
    </location>
</feature>
<dbReference type="Pfam" id="PF00027">
    <property type="entry name" value="cNMP_binding"/>
    <property type="match status" value="1"/>
</dbReference>
<feature type="region of interest" description="Disordered" evidence="10">
    <location>
        <begin position="984"/>
        <end position="1007"/>
    </location>
</feature>
<dbReference type="InterPro" id="IPR005821">
    <property type="entry name" value="Ion_trans_dom"/>
</dbReference>
<dbReference type="PANTHER" id="PTHR45743">
    <property type="entry name" value="POTASSIUM CHANNEL AKT1"/>
    <property type="match status" value="1"/>
</dbReference>
<dbReference type="InterPro" id="IPR014710">
    <property type="entry name" value="RmlC-like_jellyroll"/>
</dbReference>
<dbReference type="PANTHER" id="PTHR45743:SF2">
    <property type="entry name" value="POTASSIUM CHANNEL AKT1"/>
    <property type="match status" value="1"/>
</dbReference>
<feature type="domain" description="Cyclic nucleotide-binding" evidence="12">
    <location>
        <begin position="607"/>
        <end position="713"/>
    </location>
</feature>
<evidence type="ECO:0000256" key="7">
    <source>
        <dbReference type="ARBA" id="ARBA00022989"/>
    </source>
</evidence>
<accession>A0A835T6P1</accession>
<keyword evidence="5" id="KW-0633">Potassium transport</keyword>
<keyword evidence="14" id="KW-1185">Reference proteome</keyword>
<keyword evidence="9 11" id="KW-0472">Membrane</keyword>
<dbReference type="EMBL" id="JAEHOC010000011">
    <property type="protein sequence ID" value="KAG2437193.1"/>
    <property type="molecule type" value="Genomic_DNA"/>
</dbReference>
<keyword evidence="5" id="KW-0630">Potassium</keyword>
<feature type="region of interest" description="Disordered" evidence="10">
    <location>
        <begin position="76"/>
        <end position="116"/>
    </location>
</feature>
<dbReference type="InterPro" id="IPR045319">
    <property type="entry name" value="KAT/AKT"/>
</dbReference>
<feature type="compositionally biased region" description="Basic and acidic residues" evidence="10">
    <location>
        <begin position="1"/>
        <end position="10"/>
    </location>
</feature>
<dbReference type="SUPFAM" id="SSF51206">
    <property type="entry name" value="cAMP-binding domain-like"/>
    <property type="match status" value="1"/>
</dbReference>
<evidence type="ECO:0000256" key="1">
    <source>
        <dbReference type="ARBA" id="ARBA00004141"/>
    </source>
</evidence>
<dbReference type="GO" id="GO:0034702">
    <property type="term" value="C:monoatomic ion channel complex"/>
    <property type="evidence" value="ECO:0007669"/>
    <property type="project" value="UniProtKB-KW"/>
</dbReference>
<dbReference type="Gene3D" id="2.60.120.10">
    <property type="entry name" value="Jelly Rolls"/>
    <property type="match status" value="1"/>
</dbReference>
<feature type="compositionally biased region" description="Gly residues" evidence="10">
    <location>
        <begin position="86"/>
        <end position="96"/>
    </location>
</feature>
<reference evidence="13" key="1">
    <citation type="journal article" date="2020" name="bioRxiv">
        <title>Comparative genomics of Chlamydomonas.</title>
        <authorList>
            <person name="Craig R.J."/>
            <person name="Hasan A.R."/>
            <person name="Ness R.W."/>
            <person name="Keightley P.D."/>
        </authorList>
    </citation>
    <scope>NUCLEOTIDE SEQUENCE</scope>
    <source>
        <strain evidence="13">SAG 7.73</strain>
    </source>
</reference>
<feature type="compositionally biased region" description="Low complexity" evidence="10">
    <location>
        <begin position="76"/>
        <end position="85"/>
    </location>
</feature>
<keyword evidence="4 11" id="KW-0812">Transmembrane</keyword>
<keyword evidence="6" id="KW-0407">Ion channel</keyword>
<dbReference type="Gene3D" id="1.10.287.630">
    <property type="entry name" value="Helix hairpin bin"/>
    <property type="match status" value="1"/>
</dbReference>
<name>A0A835T6P1_CHLIN</name>
<feature type="compositionally biased region" description="Gly residues" evidence="10">
    <location>
        <begin position="817"/>
        <end position="838"/>
    </location>
</feature>
<evidence type="ECO:0000256" key="2">
    <source>
        <dbReference type="ARBA" id="ARBA00007929"/>
    </source>
</evidence>
<keyword evidence="3" id="KW-0813">Transport</keyword>
<dbReference type="OrthoDB" id="426293at2759"/>
<feature type="region of interest" description="Disordered" evidence="10">
    <location>
        <begin position="817"/>
        <end position="851"/>
    </location>
</feature>
<dbReference type="SMART" id="SM00100">
    <property type="entry name" value="cNMP"/>
    <property type="match status" value="1"/>
</dbReference>
<dbReference type="PROSITE" id="PS50042">
    <property type="entry name" value="CNMP_BINDING_3"/>
    <property type="match status" value="1"/>
</dbReference>
<keyword evidence="5" id="KW-0631">Potassium channel</keyword>
<gene>
    <name evidence="13" type="ORF">HXX76_005857</name>
</gene>
<proteinExistence type="inferred from homology"/>
<feature type="region of interest" description="Disordered" evidence="10">
    <location>
        <begin position="208"/>
        <end position="240"/>
    </location>
</feature>